<evidence type="ECO:0000259" key="10">
    <source>
        <dbReference type="Pfam" id="PF17767"/>
    </source>
</evidence>
<evidence type="ECO:0000256" key="1">
    <source>
        <dbReference type="ARBA" id="ARBA00004952"/>
    </source>
</evidence>
<evidence type="ECO:0000313" key="12">
    <source>
        <dbReference type="Proteomes" id="UP000054477"/>
    </source>
</evidence>
<comment type="function">
    <text evidence="8">Catalyzes the synthesis of beta-nicotinate D-ribonucleotide from nicotinate and 5-phospho-D-ribose 1-phosphate at the expense of ATP.</text>
</comment>
<reference evidence="11 12" key="1">
    <citation type="submission" date="2014-04" db="EMBL/GenBank/DDBJ databases">
        <authorList>
            <consortium name="DOE Joint Genome Institute"/>
            <person name="Kuo A."/>
            <person name="Kohler A."/>
            <person name="Nagy L.G."/>
            <person name="Floudas D."/>
            <person name="Copeland A."/>
            <person name="Barry K.W."/>
            <person name="Cichocki N."/>
            <person name="Veneault-Fourrey C."/>
            <person name="LaButti K."/>
            <person name="Lindquist E.A."/>
            <person name="Lipzen A."/>
            <person name="Lundell T."/>
            <person name="Morin E."/>
            <person name="Murat C."/>
            <person name="Sun H."/>
            <person name="Tunlid A."/>
            <person name="Henrissat B."/>
            <person name="Grigoriev I.V."/>
            <person name="Hibbett D.S."/>
            <person name="Martin F."/>
            <person name="Nordberg H.P."/>
            <person name="Cantor M.N."/>
            <person name="Hua S.X."/>
        </authorList>
    </citation>
    <scope>NUCLEOTIDE SEQUENCE [LARGE SCALE GENOMIC DNA]</scope>
    <source>
        <strain evidence="11 12">LaAM-08-1</strain>
    </source>
</reference>
<evidence type="ECO:0000256" key="7">
    <source>
        <dbReference type="ARBA" id="ARBA00048668"/>
    </source>
</evidence>
<dbReference type="Gene3D" id="3.20.140.10">
    <property type="entry name" value="nicotinate phosphoribosyltransferase"/>
    <property type="match status" value="1"/>
</dbReference>
<dbReference type="PANTHER" id="PTHR11098:SF1">
    <property type="entry name" value="NICOTINATE PHOSPHORIBOSYLTRANSFERASE"/>
    <property type="match status" value="1"/>
</dbReference>
<dbReference type="PANTHER" id="PTHR11098">
    <property type="entry name" value="NICOTINATE PHOSPHORIBOSYLTRANSFERASE"/>
    <property type="match status" value="1"/>
</dbReference>
<dbReference type="PIRSF" id="PIRSF000484">
    <property type="entry name" value="NAPRT"/>
    <property type="match status" value="1"/>
</dbReference>
<evidence type="ECO:0000256" key="5">
    <source>
        <dbReference type="ARBA" id="ARBA00022598"/>
    </source>
</evidence>
<dbReference type="HOGENOM" id="CLU_030991_0_0_1"/>
<dbReference type="EMBL" id="KN838536">
    <property type="protein sequence ID" value="KIK10325.1"/>
    <property type="molecule type" value="Genomic_DNA"/>
</dbReference>
<keyword evidence="5 8" id="KW-0436">Ligase</keyword>
<dbReference type="Pfam" id="PF17767">
    <property type="entry name" value="NAPRTase_N"/>
    <property type="match status" value="1"/>
</dbReference>
<dbReference type="InterPro" id="IPR006406">
    <property type="entry name" value="Nic_PRibTrfase"/>
</dbReference>
<dbReference type="SUPFAM" id="SSF51690">
    <property type="entry name" value="Nicotinate/Quinolinate PRTase C-terminal domain-like"/>
    <property type="match status" value="1"/>
</dbReference>
<dbReference type="InterPro" id="IPR036068">
    <property type="entry name" value="Nicotinate_pribotase-like_C"/>
</dbReference>
<dbReference type="EC" id="6.3.4.21" evidence="3 8"/>
<dbReference type="InterPro" id="IPR040727">
    <property type="entry name" value="NAPRTase_N"/>
</dbReference>
<dbReference type="HAMAP" id="MF_00570">
    <property type="entry name" value="NAPRTase"/>
    <property type="match status" value="1"/>
</dbReference>
<dbReference type="InterPro" id="IPR007229">
    <property type="entry name" value="Nic_PRibTrfase-Fam"/>
</dbReference>
<feature type="domain" description="Nicotinate/nicotinamide phosphoribosyltransferase" evidence="9">
    <location>
        <begin position="174"/>
        <end position="417"/>
    </location>
</feature>
<gene>
    <name evidence="11" type="ORF">K443DRAFT_146280</name>
</gene>
<dbReference type="STRING" id="1095629.A0A0C9XDG4"/>
<dbReference type="GO" id="GO:0004516">
    <property type="term" value="F:nicotinate phosphoribosyltransferase activity"/>
    <property type="evidence" value="ECO:0007669"/>
    <property type="project" value="UniProtKB-UniRule"/>
</dbReference>
<organism evidence="11 12">
    <name type="scientific">Laccaria amethystina LaAM-08-1</name>
    <dbReference type="NCBI Taxonomy" id="1095629"/>
    <lineage>
        <taxon>Eukaryota</taxon>
        <taxon>Fungi</taxon>
        <taxon>Dikarya</taxon>
        <taxon>Basidiomycota</taxon>
        <taxon>Agaricomycotina</taxon>
        <taxon>Agaricomycetes</taxon>
        <taxon>Agaricomycetidae</taxon>
        <taxon>Agaricales</taxon>
        <taxon>Agaricineae</taxon>
        <taxon>Hydnangiaceae</taxon>
        <taxon>Laccaria</taxon>
    </lineage>
</organism>
<dbReference type="NCBIfam" id="TIGR01514">
    <property type="entry name" value="NAPRTase"/>
    <property type="match status" value="1"/>
</dbReference>
<proteinExistence type="inferred from homology"/>
<protein>
    <recommendedName>
        <fullName evidence="3 8">Nicotinate phosphoribosyltransferase</fullName>
        <ecNumber evidence="3 8">6.3.4.21</ecNumber>
    </recommendedName>
</protein>
<comment type="pathway">
    <text evidence="1 8">Cofactor biosynthesis; NAD(+) biosynthesis; nicotinate D-ribonucleotide from nicotinate: step 1/1.</text>
</comment>
<evidence type="ECO:0000256" key="6">
    <source>
        <dbReference type="ARBA" id="ARBA00022642"/>
    </source>
</evidence>
<evidence type="ECO:0000256" key="3">
    <source>
        <dbReference type="ARBA" id="ARBA00013236"/>
    </source>
</evidence>
<comment type="PTM">
    <text evidence="8">Transiently phosphorylated on a His residue during the reaction cycle. Phosphorylation strongly increases the affinity for substrates and increases the rate of nicotinate D-ribonucleotide production. Dephosphorylation regenerates the low-affinity form of the enzyme, leading to product release.</text>
</comment>
<comment type="similarity">
    <text evidence="2 8">Belongs to the NAPRTase family.</text>
</comment>
<dbReference type="SUPFAM" id="SSF54675">
    <property type="entry name" value="Nicotinate/Quinolinate PRTase N-terminal domain-like"/>
    <property type="match status" value="1"/>
</dbReference>
<dbReference type="GO" id="GO:0005829">
    <property type="term" value="C:cytosol"/>
    <property type="evidence" value="ECO:0007669"/>
    <property type="project" value="TreeGrafter"/>
</dbReference>
<dbReference type="AlphaFoldDB" id="A0A0C9XDG4"/>
<dbReference type="GO" id="GO:0034355">
    <property type="term" value="P:NAD+ biosynthetic process via the salvage pathway"/>
    <property type="evidence" value="ECO:0007669"/>
    <property type="project" value="TreeGrafter"/>
</dbReference>
<dbReference type="OrthoDB" id="193380at2759"/>
<dbReference type="InterPro" id="IPR041525">
    <property type="entry name" value="N/Namide_PRibTrfase"/>
</dbReference>
<sequence length="419" mass="47115">MSAPLDDLPTPISILDTDLYKLTMQQAVLQQFPEVQATYRFTNRDNKVLFSRKCVERFRAAVSCFALLSLTDFELQWLKESCPYFTPDYLSYLSSYRFKPEQVSIHFVPSSSDGQQGNVEILVSGLWVEVILWEVPLMACLSESYFQTVITDWSYDGQEELAYTKGHELLSACCSFSDFGTRRRRSYHTQDIVIKSLISATKDVNGGGSFKGTSNVHFAQKYGLYAIGTIAHEWFMGVAALKGYKNANSTALDIWEKVYANDTALIALTDTFSTEAFFQDFVLDPVRAQRWIGLRQDSGDPFEFGPRVKNMYQSIGIDPADKTLVYSDALTVQKAVQIKKRCEEIGLRKITFGIGTFLTNDFKTSSSCGKEKSKALNMVIKLASVDGRFCIKISDDLTKNTGDAETLAHVKAIYNLPTK</sequence>
<reference evidence="12" key="2">
    <citation type="submission" date="2015-01" db="EMBL/GenBank/DDBJ databases">
        <title>Evolutionary Origins and Diversification of the Mycorrhizal Mutualists.</title>
        <authorList>
            <consortium name="DOE Joint Genome Institute"/>
            <consortium name="Mycorrhizal Genomics Consortium"/>
            <person name="Kohler A."/>
            <person name="Kuo A."/>
            <person name="Nagy L.G."/>
            <person name="Floudas D."/>
            <person name="Copeland A."/>
            <person name="Barry K.W."/>
            <person name="Cichocki N."/>
            <person name="Veneault-Fourrey C."/>
            <person name="LaButti K."/>
            <person name="Lindquist E.A."/>
            <person name="Lipzen A."/>
            <person name="Lundell T."/>
            <person name="Morin E."/>
            <person name="Murat C."/>
            <person name="Riley R."/>
            <person name="Ohm R."/>
            <person name="Sun H."/>
            <person name="Tunlid A."/>
            <person name="Henrissat B."/>
            <person name="Grigoriev I.V."/>
            <person name="Hibbett D.S."/>
            <person name="Martin F."/>
        </authorList>
    </citation>
    <scope>NUCLEOTIDE SEQUENCE [LARGE SCALE GENOMIC DNA]</scope>
    <source>
        <strain evidence="12">LaAM-08-1</strain>
    </source>
</reference>
<name>A0A0C9XDG4_9AGAR</name>
<dbReference type="Pfam" id="PF04095">
    <property type="entry name" value="NAPRTase"/>
    <property type="match status" value="1"/>
</dbReference>
<evidence type="ECO:0000256" key="2">
    <source>
        <dbReference type="ARBA" id="ARBA00010897"/>
    </source>
</evidence>
<comment type="catalytic activity">
    <reaction evidence="7 8">
        <text>5-phospho-alpha-D-ribose 1-diphosphate + nicotinate + ATP + H2O = nicotinate beta-D-ribonucleotide + ADP + phosphate + diphosphate</text>
        <dbReference type="Rhea" id="RHEA:36163"/>
        <dbReference type="ChEBI" id="CHEBI:15377"/>
        <dbReference type="ChEBI" id="CHEBI:30616"/>
        <dbReference type="ChEBI" id="CHEBI:32544"/>
        <dbReference type="ChEBI" id="CHEBI:33019"/>
        <dbReference type="ChEBI" id="CHEBI:43474"/>
        <dbReference type="ChEBI" id="CHEBI:57502"/>
        <dbReference type="ChEBI" id="CHEBI:58017"/>
        <dbReference type="ChEBI" id="CHEBI:456216"/>
        <dbReference type="EC" id="6.3.4.21"/>
    </reaction>
</comment>
<keyword evidence="12" id="KW-1185">Reference proteome</keyword>
<dbReference type="Proteomes" id="UP000054477">
    <property type="component" value="Unassembled WGS sequence"/>
</dbReference>
<dbReference type="NCBIfam" id="NF003704">
    <property type="entry name" value="PRK05321.1"/>
    <property type="match status" value="1"/>
</dbReference>
<dbReference type="UniPathway" id="UPA00253">
    <property type="reaction ID" value="UER00457"/>
</dbReference>
<feature type="domain" description="Nicotinate phosphoribosyltransferase N-terminal" evidence="10">
    <location>
        <begin position="15"/>
        <end position="142"/>
    </location>
</feature>
<keyword evidence="6 8" id="KW-0662">Pyridine nucleotide biosynthesis</keyword>
<evidence type="ECO:0000256" key="8">
    <source>
        <dbReference type="RuleBase" id="RU003838"/>
    </source>
</evidence>
<accession>A0A0C9XDG4</accession>
<evidence type="ECO:0000259" key="9">
    <source>
        <dbReference type="Pfam" id="PF04095"/>
    </source>
</evidence>
<keyword evidence="4" id="KW-0597">Phosphoprotein</keyword>
<evidence type="ECO:0000313" key="11">
    <source>
        <dbReference type="EMBL" id="KIK10325.1"/>
    </source>
</evidence>
<evidence type="ECO:0000256" key="4">
    <source>
        <dbReference type="ARBA" id="ARBA00022553"/>
    </source>
</evidence>